<proteinExistence type="inferred from homology"/>
<dbReference type="OrthoDB" id="9786026at2"/>
<evidence type="ECO:0000256" key="8">
    <source>
        <dbReference type="ARBA" id="ARBA00023264"/>
    </source>
</evidence>
<dbReference type="Pfam" id="PF19279">
    <property type="entry name" value="YegS_C"/>
    <property type="match status" value="1"/>
</dbReference>
<dbReference type="GO" id="GO:0005524">
    <property type="term" value="F:ATP binding"/>
    <property type="evidence" value="ECO:0007669"/>
    <property type="project" value="UniProtKB-KW"/>
</dbReference>
<keyword evidence="6" id="KW-0067">ATP-binding</keyword>
<keyword evidence="5 10" id="KW-0418">Kinase</keyword>
<evidence type="ECO:0000256" key="1">
    <source>
        <dbReference type="ARBA" id="ARBA00001946"/>
    </source>
</evidence>
<keyword evidence="7" id="KW-0594">Phospholipid biosynthesis</keyword>
<dbReference type="GO" id="GO:0008654">
    <property type="term" value="P:phospholipid biosynthetic process"/>
    <property type="evidence" value="ECO:0007669"/>
    <property type="project" value="UniProtKB-KW"/>
</dbReference>
<keyword evidence="7" id="KW-0443">Lipid metabolism</keyword>
<dbReference type="InterPro" id="IPR017438">
    <property type="entry name" value="ATP-NAD_kinase_N"/>
</dbReference>
<evidence type="ECO:0000256" key="2">
    <source>
        <dbReference type="ARBA" id="ARBA00005983"/>
    </source>
</evidence>
<dbReference type="PANTHER" id="PTHR12358">
    <property type="entry name" value="SPHINGOSINE KINASE"/>
    <property type="match status" value="1"/>
</dbReference>
<dbReference type="Pfam" id="PF00781">
    <property type="entry name" value="DAGK_cat"/>
    <property type="match status" value="1"/>
</dbReference>
<dbReference type="AlphaFoldDB" id="A0A1G7YNJ2"/>
<dbReference type="Gene3D" id="2.60.200.40">
    <property type="match status" value="1"/>
</dbReference>
<evidence type="ECO:0000256" key="4">
    <source>
        <dbReference type="ARBA" id="ARBA00022741"/>
    </source>
</evidence>
<sequence length="334" mass="36819">MRCLLILNPGSQGGKSKAKFERIFAFLHNNKVKFDYKLTKTLDDAYTFSLEGNKKGYDLILAVGGDGTINRVISGFYDLQGKRISNSKLAVIHTGTSPDFCKSYNLPLEIDQALNAVLEGKTIQIPMAKITYLSEYDQTLDGQPLSLSHKKLQTSYFACCANIGIGAAVARGANSGIRDYIGDFAGTLVSLIKGLVSYHPVNFSVCIDGKQEVLEKVYNIFVGKTTYIASGLKVKNELALNDPRLYGLIIKKLGLVNWVKVLQKLYSGNEFANNSTMSLLYVQQMEIFGSSTNNEIEFDGDPRGFLPCKIEPALDALEVICPQKGLHRFKIDGK</sequence>
<reference evidence="11" key="1">
    <citation type="submission" date="2016-10" db="EMBL/GenBank/DDBJ databases">
        <authorList>
            <person name="Varghese N."/>
            <person name="Submissions S."/>
        </authorList>
    </citation>
    <scope>NUCLEOTIDE SEQUENCE [LARGE SCALE GENOMIC DNA]</scope>
    <source>
        <strain evidence="11">DSM 8344</strain>
    </source>
</reference>
<evidence type="ECO:0000256" key="7">
    <source>
        <dbReference type="ARBA" id="ARBA00023209"/>
    </source>
</evidence>
<evidence type="ECO:0000313" key="10">
    <source>
        <dbReference type="EMBL" id="SDG97420.1"/>
    </source>
</evidence>
<evidence type="ECO:0000259" key="9">
    <source>
        <dbReference type="PROSITE" id="PS50146"/>
    </source>
</evidence>
<keyword evidence="7" id="KW-0444">Lipid biosynthesis</keyword>
<dbReference type="GO" id="GO:0005886">
    <property type="term" value="C:plasma membrane"/>
    <property type="evidence" value="ECO:0007669"/>
    <property type="project" value="TreeGrafter"/>
</dbReference>
<dbReference type="SUPFAM" id="SSF111331">
    <property type="entry name" value="NAD kinase/diacylglycerol kinase-like"/>
    <property type="match status" value="1"/>
</dbReference>
<dbReference type="Proteomes" id="UP000198656">
    <property type="component" value="Unassembled WGS sequence"/>
</dbReference>
<evidence type="ECO:0000256" key="5">
    <source>
        <dbReference type="ARBA" id="ARBA00022777"/>
    </source>
</evidence>
<name>A0A1G7YNJ2_9FIRM</name>
<keyword evidence="3" id="KW-0808">Transferase</keyword>
<keyword evidence="4" id="KW-0547">Nucleotide-binding</keyword>
<dbReference type="InterPro" id="IPR016064">
    <property type="entry name" value="NAD/diacylglycerol_kinase_sf"/>
</dbReference>
<dbReference type="STRING" id="1121419.SAMN05443529_10897"/>
<dbReference type="RefSeq" id="WP_092332448.1">
    <property type="nucleotide sequence ID" value="NZ_FNCP01000008.1"/>
</dbReference>
<dbReference type="InterPro" id="IPR045540">
    <property type="entry name" value="YegS/DAGK_C"/>
</dbReference>
<accession>A0A1G7YNJ2</accession>
<dbReference type="PANTHER" id="PTHR12358:SF106">
    <property type="entry name" value="LIPID KINASE YEGS"/>
    <property type="match status" value="1"/>
</dbReference>
<evidence type="ECO:0000256" key="3">
    <source>
        <dbReference type="ARBA" id="ARBA00022679"/>
    </source>
</evidence>
<dbReference type="Gene3D" id="3.40.50.10330">
    <property type="entry name" value="Probable inorganic polyphosphate/atp-NAD kinase, domain 1"/>
    <property type="match status" value="1"/>
</dbReference>
<dbReference type="EMBL" id="FNCP01000008">
    <property type="protein sequence ID" value="SDG97420.1"/>
    <property type="molecule type" value="Genomic_DNA"/>
</dbReference>
<dbReference type="PROSITE" id="PS50146">
    <property type="entry name" value="DAGK"/>
    <property type="match status" value="1"/>
</dbReference>
<dbReference type="SMART" id="SM00046">
    <property type="entry name" value="DAGKc"/>
    <property type="match status" value="1"/>
</dbReference>
<feature type="domain" description="DAGKc" evidence="9">
    <location>
        <begin position="1"/>
        <end position="134"/>
    </location>
</feature>
<dbReference type="InterPro" id="IPR050187">
    <property type="entry name" value="Lipid_Phosphate_FormReg"/>
</dbReference>
<keyword evidence="8" id="KW-1208">Phospholipid metabolism</keyword>
<protein>
    <submittedName>
        <fullName evidence="10">Diacylglycerol kinase family enzyme</fullName>
    </submittedName>
</protein>
<comment type="cofactor">
    <cofactor evidence="1">
        <name>Mg(2+)</name>
        <dbReference type="ChEBI" id="CHEBI:18420"/>
    </cofactor>
</comment>
<keyword evidence="11" id="KW-1185">Reference proteome</keyword>
<evidence type="ECO:0000313" key="11">
    <source>
        <dbReference type="Proteomes" id="UP000198656"/>
    </source>
</evidence>
<dbReference type="InterPro" id="IPR001206">
    <property type="entry name" value="Diacylglycerol_kinase_cat_dom"/>
</dbReference>
<organism evidence="10 11">
    <name type="scientific">Desulfosporosinus hippei DSM 8344</name>
    <dbReference type="NCBI Taxonomy" id="1121419"/>
    <lineage>
        <taxon>Bacteria</taxon>
        <taxon>Bacillati</taxon>
        <taxon>Bacillota</taxon>
        <taxon>Clostridia</taxon>
        <taxon>Eubacteriales</taxon>
        <taxon>Desulfitobacteriaceae</taxon>
        <taxon>Desulfosporosinus</taxon>
    </lineage>
</organism>
<gene>
    <name evidence="10" type="ORF">SAMN05443529_10897</name>
</gene>
<dbReference type="GO" id="GO:0016301">
    <property type="term" value="F:kinase activity"/>
    <property type="evidence" value="ECO:0007669"/>
    <property type="project" value="UniProtKB-KW"/>
</dbReference>
<comment type="similarity">
    <text evidence="2">Belongs to the diacylglycerol/lipid kinase family.</text>
</comment>
<evidence type="ECO:0000256" key="6">
    <source>
        <dbReference type="ARBA" id="ARBA00022840"/>
    </source>
</evidence>